<dbReference type="SUPFAM" id="SSF81452">
    <property type="entry name" value="Cytochrome c oxidase subunit III-like"/>
    <property type="match status" value="1"/>
</dbReference>
<keyword evidence="4 7" id="KW-0812">Transmembrane</keyword>
<sequence>MTAPYRFERDLSALPDYAFGNRSLTWWGIIAFMLIEGAAFAMAGGAYFFLHAHQESWPPPPFQPPGLLPGTLFTIVILLSEIPNTILKRDAEAMRLGTVRLLLPVMAAIGAILVVIRAFEFGVLNVSWTDNPYGSVMWMLLLLHTTHIITDWIDTLVLLALMYTRHGEQPRRFVDTSENSLYWRFVWITWLPIYLLLYWVPRW</sequence>
<dbReference type="Proteomes" id="UP001597115">
    <property type="component" value="Unassembled WGS sequence"/>
</dbReference>
<evidence type="ECO:0000256" key="7">
    <source>
        <dbReference type="RuleBase" id="RU003376"/>
    </source>
</evidence>
<evidence type="ECO:0000256" key="2">
    <source>
        <dbReference type="ARBA" id="ARBA00010581"/>
    </source>
</evidence>
<dbReference type="InterPro" id="IPR000298">
    <property type="entry name" value="Cyt_c_oxidase-like_su3"/>
</dbReference>
<accession>A0ABW4I4L6</accession>
<dbReference type="InterPro" id="IPR035973">
    <property type="entry name" value="Cyt_c_oxidase_su3-like_sf"/>
</dbReference>
<keyword evidence="5 8" id="KW-1133">Transmembrane helix</keyword>
<feature type="transmembrane region" description="Helical" evidence="8">
    <location>
        <begin position="24"/>
        <end position="50"/>
    </location>
</feature>
<feature type="transmembrane region" description="Helical" evidence="8">
    <location>
        <begin position="139"/>
        <end position="161"/>
    </location>
</feature>
<keyword evidence="6 8" id="KW-0472">Membrane</keyword>
<comment type="caution">
    <text evidence="10">The sequence shown here is derived from an EMBL/GenBank/DDBJ whole genome shotgun (WGS) entry which is preliminary data.</text>
</comment>
<feature type="domain" description="Heme-copper oxidase subunit III family profile" evidence="9">
    <location>
        <begin position="1"/>
        <end position="202"/>
    </location>
</feature>
<keyword evidence="3" id="KW-1003">Cell membrane</keyword>
<feature type="transmembrane region" description="Helical" evidence="8">
    <location>
        <begin position="62"/>
        <end position="80"/>
    </location>
</feature>
<dbReference type="InterPro" id="IPR024791">
    <property type="entry name" value="Cyt_c/ubiquinol_Oxase_su3"/>
</dbReference>
<evidence type="ECO:0000256" key="8">
    <source>
        <dbReference type="SAM" id="Phobius"/>
    </source>
</evidence>
<proteinExistence type="inferred from homology"/>
<evidence type="ECO:0000256" key="1">
    <source>
        <dbReference type="ARBA" id="ARBA00004651"/>
    </source>
</evidence>
<evidence type="ECO:0000256" key="4">
    <source>
        <dbReference type="ARBA" id="ARBA00022692"/>
    </source>
</evidence>
<evidence type="ECO:0000256" key="3">
    <source>
        <dbReference type="ARBA" id="ARBA00022475"/>
    </source>
</evidence>
<keyword evidence="11" id="KW-1185">Reference proteome</keyword>
<dbReference type="PROSITE" id="PS50253">
    <property type="entry name" value="COX3"/>
    <property type="match status" value="1"/>
</dbReference>
<comment type="subcellular location">
    <subcellularLocation>
        <location evidence="1 7">Cell membrane</location>
        <topology evidence="1 7">Multi-pass membrane protein</topology>
    </subcellularLocation>
</comment>
<protein>
    <submittedName>
        <fullName evidence="10">Cytochrome c oxidase subunit 3</fullName>
    </submittedName>
</protein>
<name>A0ABW4I4L6_9SPHN</name>
<dbReference type="PANTHER" id="PTHR11403:SF2">
    <property type="entry name" value="CYTOCHROME BO(3) UBIQUINOL OXIDASE SUBUNIT 3"/>
    <property type="match status" value="1"/>
</dbReference>
<feature type="transmembrane region" description="Helical" evidence="8">
    <location>
        <begin position="181"/>
        <end position="200"/>
    </location>
</feature>
<dbReference type="Gene3D" id="1.20.120.80">
    <property type="entry name" value="Cytochrome c oxidase, subunit III, four-helix bundle"/>
    <property type="match status" value="1"/>
</dbReference>
<evidence type="ECO:0000259" key="9">
    <source>
        <dbReference type="PROSITE" id="PS50253"/>
    </source>
</evidence>
<reference evidence="11" key="1">
    <citation type="journal article" date="2019" name="Int. J. Syst. Evol. Microbiol.">
        <title>The Global Catalogue of Microorganisms (GCM) 10K type strain sequencing project: providing services to taxonomists for standard genome sequencing and annotation.</title>
        <authorList>
            <consortium name="The Broad Institute Genomics Platform"/>
            <consortium name="The Broad Institute Genome Sequencing Center for Infectious Disease"/>
            <person name="Wu L."/>
            <person name="Ma J."/>
        </authorList>
    </citation>
    <scope>NUCLEOTIDE SEQUENCE [LARGE SCALE GENOMIC DNA]</scope>
    <source>
        <strain evidence="11">CGMCC 1.16275</strain>
    </source>
</reference>
<evidence type="ECO:0000313" key="11">
    <source>
        <dbReference type="Proteomes" id="UP001597115"/>
    </source>
</evidence>
<feature type="transmembrane region" description="Helical" evidence="8">
    <location>
        <begin position="101"/>
        <end position="119"/>
    </location>
</feature>
<evidence type="ECO:0000313" key="10">
    <source>
        <dbReference type="EMBL" id="MFD1612477.1"/>
    </source>
</evidence>
<gene>
    <name evidence="10" type="ORF">ACFSCW_11760</name>
</gene>
<organism evidence="10 11">
    <name type="scientific">Sphingomonas tabacisoli</name>
    <dbReference type="NCBI Taxonomy" id="2249466"/>
    <lineage>
        <taxon>Bacteria</taxon>
        <taxon>Pseudomonadati</taxon>
        <taxon>Pseudomonadota</taxon>
        <taxon>Alphaproteobacteria</taxon>
        <taxon>Sphingomonadales</taxon>
        <taxon>Sphingomonadaceae</taxon>
        <taxon>Sphingomonas</taxon>
    </lineage>
</organism>
<dbReference type="Pfam" id="PF00510">
    <property type="entry name" value="COX3"/>
    <property type="match status" value="1"/>
</dbReference>
<dbReference type="EMBL" id="JBHUDY010000001">
    <property type="protein sequence ID" value="MFD1612477.1"/>
    <property type="molecule type" value="Genomic_DNA"/>
</dbReference>
<dbReference type="RefSeq" id="WP_380889396.1">
    <property type="nucleotide sequence ID" value="NZ_JBHUDY010000001.1"/>
</dbReference>
<dbReference type="PANTHER" id="PTHR11403">
    <property type="entry name" value="CYTOCHROME C OXIDASE SUBUNIT III"/>
    <property type="match status" value="1"/>
</dbReference>
<dbReference type="InterPro" id="IPR013833">
    <property type="entry name" value="Cyt_c_oxidase_su3_a-hlx"/>
</dbReference>
<evidence type="ECO:0000256" key="6">
    <source>
        <dbReference type="ARBA" id="ARBA00023136"/>
    </source>
</evidence>
<evidence type="ECO:0000256" key="5">
    <source>
        <dbReference type="ARBA" id="ARBA00022989"/>
    </source>
</evidence>
<comment type="similarity">
    <text evidence="2 7">Belongs to the cytochrome c oxidase subunit 3 family.</text>
</comment>